<evidence type="ECO:0000313" key="2">
    <source>
        <dbReference type="EMBL" id="MFD1675741.1"/>
    </source>
</evidence>
<dbReference type="Proteomes" id="UP001597079">
    <property type="component" value="Unassembled WGS sequence"/>
</dbReference>
<gene>
    <name evidence="2" type="ORF">ACFSB2_13650</name>
</gene>
<feature type="transmembrane region" description="Helical" evidence="1">
    <location>
        <begin position="89"/>
        <end position="110"/>
    </location>
</feature>
<comment type="caution">
    <text evidence="2">The sequence shown here is derived from an EMBL/GenBank/DDBJ whole genome shotgun (WGS) entry which is preliminary data.</text>
</comment>
<sequence length="141" mass="16180">MDRTEENIDPKQALNEIRRLEHKVRTESRWAGWLWLIVGFSTAVFGVFAPPITHGWQEYVVTIGFPILGFVALVYALQQQVISRAQQHLEYPVTWVFCGLVLVNVMFRMIADPTHLSALVIILGTLPVLPCCYGTWRVWRA</sequence>
<keyword evidence="1" id="KW-0812">Transmembrane</keyword>
<feature type="transmembrane region" description="Helical" evidence="1">
    <location>
        <begin position="33"/>
        <end position="53"/>
    </location>
</feature>
<protein>
    <submittedName>
        <fullName evidence="2">Uncharacterized protein</fullName>
    </submittedName>
</protein>
<feature type="transmembrane region" description="Helical" evidence="1">
    <location>
        <begin position="59"/>
        <end position="77"/>
    </location>
</feature>
<reference evidence="3" key="1">
    <citation type="journal article" date="2019" name="Int. J. Syst. Evol. Microbiol.">
        <title>The Global Catalogue of Microorganisms (GCM) 10K type strain sequencing project: providing services to taxonomists for standard genome sequencing and annotation.</title>
        <authorList>
            <consortium name="The Broad Institute Genomics Platform"/>
            <consortium name="The Broad Institute Genome Sequencing Center for Infectious Disease"/>
            <person name="Wu L."/>
            <person name="Ma J."/>
        </authorList>
    </citation>
    <scope>NUCLEOTIDE SEQUENCE [LARGE SCALE GENOMIC DNA]</scope>
    <source>
        <strain evidence="3">CGMCC 1.12286</strain>
    </source>
</reference>
<accession>A0ABW4JIZ8</accession>
<feature type="transmembrane region" description="Helical" evidence="1">
    <location>
        <begin position="116"/>
        <end position="136"/>
    </location>
</feature>
<dbReference type="RefSeq" id="WP_377943624.1">
    <property type="nucleotide sequence ID" value="NZ_JBHUCX010000035.1"/>
</dbReference>
<keyword evidence="1" id="KW-1133">Transmembrane helix</keyword>
<dbReference type="EMBL" id="JBHUCX010000035">
    <property type="protein sequence ID" value="MFD1675741.1"/>
    <property type="molecule type" value="Genomic_DNA"/>
</dbReference>
<keyword evidence="3" id="KW-1185">Reference proteome</keyword>
<keyword evidence="1" id="KW-0472">Membrane</keyword>
<organism evidence="2 3">
    <name type="scientific">Alicyclobacillus fodiniaquatilis</name>
    <dbReference type="NCBI Taxonomy" id="1661150"/>
    <lineage>
        <taxon>Bacteria</taxon>
        <taxon>Bacillati</taxon>
        <taxon>Bacillota</taxon>
        <taxon>Bacilli</taxon>
        <taxon>Bacillales</taxon>
        <taxon>Alicyclobacillaceae</taxon>
        <taxon>Alicyclobacillus</taxon>
    </lineage>
</organism>
<evidence type="ECO:0000256" key="1">
    <source>
        <dbReference type="SAM" id="Phobius"/>
    </source>
</evidence>
<evidence type="ECO:0000313" key="3">
    <source>
        <dbReference type="Proteomes" id="UP001597079"/>
    </source>
</evidence>
<proteinExistence type="predicted"/>
<name>A0ABW4JIZ8_9BACL</name>